<comment type="caution">
    <text evidence="1">The sequence shown here is derived from an EMBL/GenBank/DDBJ whole genome shotgun (WGS) entry which is preliminary data.</text>
</comment>
<accession>A0ABS6LBH5</accession>
<protein>
    <submittedName>
        <fullName evidence="1">Uncharacterized protein</fullName>
    </submittedName>
</protein>
<organism evidence="1 2">
    <name type="scientific">Rahnella ecdela</name>
    <dbReference type="NCBI Taxonomy" id="2816250"/>
    <lineage>
        <taxon>Bacteria</taxon>
        <taxon>Pseudomonadati</taxon>
        <taxon>Pseudomonadota</taxon>
        <taxon>Gammaproteobacteria</taxon>
        <taxon>Enterobacterales</taxon>
        <taxon>Yersiniaceae</taxon>
        <taxon>Rahnella</taxon>
    </lineage>
</organism>
<gene>
    <name evidence="1" type="ORF">J1784_03645</name>
</gene>
<evidence type="ECO:0000313" key="1">
    <source>
        <dbReference type="EMBL" id="MBU9844108.1"/>
    </source>
</evidence>
<name>A0ABS6LBH5_9GAMM</name>
<reference evidence="1 2" key="1">
    <citation type="submission" date="2021-03" db="EMBL/GenBank/DDBJ databases">
        <title>Five novel Rahnella species.</title>
        <authorList>
            <person name="Brady C."/>
            <person name="Asselin J."/>
            <person name="Beer S."/>
            <person name="Bruberg M.B."/>
            <person name="Crampton B."/>
            <person name="Venter S."/>
            <person name="Arnold D."/>
            <person name="Denman S."/>
        </authorList>
    </citation>
    <scope>NUCLEOTIDE SEQUENCE [LARGE SCALE GENOMIC DNA]</scope>
    <source>
        <strain evidence="1 2">FRB 231</strain>
    </source>
</reference>
<keyword evidence="2" id="KW-1185">Reference proteome</keyword>
<dbReference type="Proteomes" id="UP000739284">
    <property type="component" value="Unassembled WGS sequence"/>
</dbReference>
<evidence type="ECO:0000313" key="2">
    <source>
        <dbReference type="Proteomes" id="UP000739284"/>
    </source>
</evidence>
<sequence length="82" mass="9473">MVFSNLSDFDINPSGSIPDDYVVDYSFTKISDREFLFKMYPGGQVPSSPQKMREREILITHEDSWLENSLKKKLTETIKAIP</sequence>
<proteinExistence type="predicted"/>
<dbReference type="EMBL" id="JAFMOY010000108">
    <property type="protein sequence ID" value="MBU9844108.1"/>
    <property type="molecule type" value="Genomic_DNA"/>
</dbReference>